<evidence type="ECO:0000256" key="15">
    <source>
        <dbReference type="RuleBase" id="RU362083"/>
    </source>
</evidence>
<dbReference type="SUPFAM" id="SSF81665">
    <property type="entry name" value="Calcium ATPase, transmembrane domain M"/>
    <property type="match status" value="1"/>
</dbReference>
<dbReference type="Gene3D" id="3.40.50.1000">
    <property type="entry name" value="HAD superfamily/HAD-like"/>
    <property type="match status" value="1"/>
</dbReference>
<keyword evidence="3" id="KW-0597">Phosphoprotein</keyword>
<name>A0A8X7W6Q6_BRACI</name>
<dbReference type="GO" id="GO:0120029">
    <property type="term" value="P:proton export across plasma membrane"/>
    <property type="evidence" value="ECO:0007669"/>
    <property type="project" value="UniProtKB-UniRule"/>
</dbReference>
<dbReference type="InterPro" id="IPR004014">
    <property type="entry name" value="ATPase_P-typ_cation-transptr_N"/>
</dbReference>
<feature type="transmembrane region" description="Helical" evidence="15">
    <location>
        <begin position="663"/>
        <end position="685"/>
    </location>
</feature>
<keyword evidence="4 15" id="KW-0812">Transmembrane</keyword>
<dbReference type="InterPro" id="IPR008250">
    <property type="entry name" value="ATPase_P-typ_transduc_dom_A_sf"/>
</dbReference>
<keyword evidence="7 15" id="KW-0375">Hydrogen ion transport</keyword>
<dbReference type="InterPro" id="IPR018303">
    <property type="entry name" value="ATPase_P-typ_P_site"/>
</dbReference>
<dbReference type="PANTHER" id="PTHR42861">
    <property type="entry name" value="CALCIUM-TRANSPORTING ATPASE"/>
    <property type="match status" value="1"/>
</dbReference>
<keyword evidence="5" id="KW-0479">Metal-binding</keyword>
<comment type="caution">
    <text evidence="17">The sequence shown here is derived from an EMBL/GenBank/DDBJ whole genome shotgun (WGS) entry which is preliminary data.</text>
</comment>
<evidence type="ECO:0000259" key="16">
    <source>
        <dbReference type="SMART" id="SM00831"/>
    </source>
</evidence>
<evidence type="ECO:0000256" key="3">
    <source>
        <dbReference type="ARBA" id="ARBA00022553"/>
    </source>
</evidence>
<dbReference type="PRINTS" id="PR00119">
    <property type="entry name" value="CATATPASE"/>
</dbReference>
<dbReference type="GO" id="GO:0046872">
    <property type="term" value="F:metal ion binding"/>
    <property type="evidence" value="ECO:0007669"/>
    <property type="project" value="UniProtKB-KW"/>
</dbReference>
<dbReference type="Pfam" id="PF00690">
    <property type="entry name" value="Cation_ATPase_N"/>
    <property type="match status" value="1"/>
</dbReference>
<keyword evidence="18" id="KW-1185">Reference proteome</keyword>
<dbReference type="Proteomes" id="UP000886595">
    <property type="component" value="Unassembled WGS sequence"/>
</dbReference>
<dbReference type="InterPro" id="IPR001757">
    <property type="entry name" value="P_typ_ATPase"/>
</dbReference>
<dbReference type="InterPro" id="IPR023214">
    <property type="entry name" value="HAD_sf"/>
</dbReference>
<accession>A0A8X7W6Q6</accession>
<feature type="transmembrane region" description="Helical" evidence="15">
    <location>
        <begin position="799"/>
        <end position="816"/>
    </location>
</feature>
<keyword evidence="8 15" id="KW-0067">ATP-binding</keyword>
<keyword evidence="10 15" id="KW-1278">Translocase</keyword>
<evidence type="ECO:0000313" key="18">
    <source>
        <dbReference type="Proteomes" id="UP000886595"/>
    </source>
</evidence>
<dbReference type="InterPro" id="IPR059000">
    <property type="entry name" value="ATPase_P-type_domA"/>
</dbReference>
<keyword evidence="15" id="KW-0813">Transport</keyword>
<comment type="subcellular location">
    <subcellularLocation>
        <location evidence="15">Cell membrane</location>
        <topology evidence="15">Multi-pass membrane protein</topology>
    </subcellularLocation>
    <subcellularLocation>
        <location evidence="1">Membrane</location>
        <topology evidence="1">Multi-pass membrane protein</topology>
    </subcellularLocation>
</comment>
<dbReference type="OrthoDB" id="116380at2759"/>
<dbReference type="Pfam" id="PF00702">
    <property type="entry name" value="Hydrolase"/>
    <property type="match status" value="1"/>
</dbReference>
<evidence type="ECO:0000256" key="2">
    <source>
        <dbReference type="ARBA" id="ARBA00008804"/>
    </source>
</evidence>
<dbReference type="SMART" id="SM00831">
    <property type="entry name" value="Cation_ATPase_N"/>
    <property type="match status" value="1"/>
</dbReference>
<dbReference type="GO" id="GO:0005524">
    <property type="term" value="F:ATP binding"/>
    <property type="evidence" value="ECO:0007669"/>
    <property type="project" value="UniProtKB-UniRule"/>
</dbReference>
<dbReference type="Gene3D" id="3.40.1110.10">
    <property type="entry name" value="Calcium-transporting ATPase, cytoplasmic domain N"/>
    <property type="match status" value="1"/>
</dbReference>
<dbReference type="GO" id="GO:0008553">
    <property type="term" value="F:P-type proton-exporting transporter activity"/>
    <property type="evidence" value="ECO:0007669"/>
    <property type="project" value="UniProtKB-UniRule"/>
</dbReference>
<gene>
    <name evidence="17" type="ORF">Bca52824_007259</name>
</gene>
<evidence type="ECO:0000256" key="10">
    <source>
        <dbReference type="ARBA" id="ARBA00022967"/>
    </source>
</evidence>
<feature type="domain" description="Cation-transporting P-type ATPase N-terminal" evidence="16">
    <location>
        <begin position="18"/>
        <end position="103"/>
    </location>
</feature>
<evidence type="ECO:0000313" key="17">
    <source>
        <dbReference type="EMBL" id="KAG2324531.1"/>
    </source>
</evidence>
<organism evidence="17 18">
    <name type="scientific">Brassica carinata</name>
    <name type="common">Ethiopian mustard</name>
    <name type="synonym">Abyssinian cabbage</name>
    <dbReference type="NCBI Taxonomy" id="52824"/>
    <lineage>
        <taxon>Eukaryota</taxon>
        <taxon>Viridiplantae</taxon>
        <taxon>Streptophyta</taxon>
        <taxon>Embryophyta</taxon>
        <taxon>Tracheophyta</taxon>
        <taxon>Spermatophyta</taxon>
        <taxon>Magnoliopsida</taxon>
        <taxon>eudicotyledons</taxon>
        <taxon>Gunneridae</taxon>
        <taxon>Pentapetalae</taxon>
        <taxon>rosids</taxon>
        <taxon>malvids</taxon>
        <taxon>Brassicales</taxon>
        <taxon>Brassicaceae</taxon>
        <taxon>Brassiceae</taxon>
        <taxon>Brassica</taxon>
    </lineage>
</organism>
<dbReference type="SUPFAM" id="SSF56784">
    <property type="entry name" value="HAD-like"/>
    <property type="match status" value="1"/>
</dbReference>
<dbReference type="NCBIfam" id="TIGR01494">
    <property type="entry name" value="ATPase_P-type"/>
    <property type="match status" value="2"/>
</dbReference>
<sequence length="953" mass="104902">MAAGKDSSWDDIKNEGIDLEKIPIEEVFTQLRCTREGLTSDEGHTRLEIFGPNKLEEKKANHLEQTFSHFTSESKILKFLGFMWNPLSWVMELAAIMAIALANGGGRPPDWQDFVGITVLLIINSTISFIEENNAGNAAAALMAGLAPKTKLLRDGKWSEQEAAILVPGDIISIKLGDIVPADGRLLEGDPLKIDQSALTGESLPVTKNPGQEVYSGSTCKQGELEAVVIATGVHTFFGKAAHLVDSTNQEGHFQKVLTAIGNFCICSIAIGMIIEIVVMYPIQHRSYRDGIDNLLVLLIGGIPIAMPTVLSVTMAIGSHRLSQQGAITKRMTAIEEMAGMDVLCSDKTGTLTLNKLTVDKSMVEVFVKDLDKEQLLVNAARASRVENQDAIDACIVGMLGDPREAREGITEVHFFPFNPVDKRTAITYIDANGNWHRVSKGAPEQIIELCNLREDTKKRAHDIIDKFADRGLRSLAVGRQTVSEKDKNSPGEPWQFLGLLPLFDPPRHDSAETIRRALDLGVNVKMITGDQLAIGKETGRRLGMGTNMYPSSALLGQNKDEALSSVPVDELIEMADGFAGVFPEHKYEIVKRLQEMKHICGMTGDGVNDAPALKRADIGIAVADATDAARSASDIVLTEPGLSVIVSAVLTSRAIFQRMKNYTIYAVSITIRVVMGFMLLALIWKYDFSPFMVLVIAILNDGTIMTISKDRVKPSPLPDSWKLKEIFATGVVLGTYLAVMTVVFFWAADSTDFFSAKFGVRSISGNPHELTAAVYLQIATIIAVYANWDFARIRGCGWGWAGVIWLYSIVTYIPLDILKFIIRYSLSGRAWDNVIENKVRTRTLVLCCSTVSNFVPFVQTAFTSKKDYGKGEREAQWAQAQRTLHGLQPAQPSELFNDKSTYRELSEIADQAKRRAEVARQGSKRHTLKGHVESVVKQKGLDIEAIQQHYTL</sequence>
<keyword evidence="13 15" id="KW-0472">Membrane</keyword>
<dbReference type="Gene3D" id="6.10.140.890">
    <property type="match status" value="1"/>
</dbReference>
<dbReference type="FunFam" id="3.40.1110.10:FF:000004">
    <property type="entry name" value="Plasma membrane ATPase"/>
    <property type="match status" value="1"/>
</dbReference>
<dbReference type="Gene3D" id="1.20.1110.10">
    <property type="entry name" value="Calcium-transporting ATPase, transmembrane domain"/>
    <property type="match status" value="1"/>
</dbReference>
<comment type="catalytic activity">
    <reaction evidence="14 15">
        <text>ATP + H2O + H(+)(in) = ADP + phosphate + 2 H(+)(out)</text>
        <dbReference type="Rhea" id="RHEA:20852"/>
        <dbReference type="ChEBI" id="CHEBI:15377"/>
        <dbReference type="ChEBI" id="CHEBI:15378"/>
        <dbReference type="ChEBI" id="CHEBI:30616"/>
        <dbReference type="ChEBI" id="CHEBI:43474"/>
        <dbReference type="ChEBI" id="CHEBI:456216"/>
        <dbReference type="EC" id="7.1.2.1"/>
    </reaction>
</comment>
<dbReference type="NCBIfam" id="TIGR01647">
    <property type="entry name" value="ATPase-IIIA_H"/>
    <property type="match status" value="1"/>
</dbReference>
<feature type="transmembrane region" description="Helical" evidence="15">
    <location>
        <begin position="82"/>
        <end position="102"/>
    </location>
</feature>
<evidence type="ECO:0000256" key="6">
    <source>
        <dbReference type="ARBA" id="ARBA00022741"/>
    </source>
</evidence>
<dbReference type="InterPro" id="IPR006534">
    <property type="entry name" value="P-type_ATPase_IIIA"/>
</dbReference>
<protein>
    <recommendedName>
        <fullName evidence="15">Plasma membrane ATPase</fullName>
        <ecNumber evidence="15">7.1.2.1</ecNumber>
    </recommendedName>
</protein>
<dbReference type="Gene3D" id="2.70.150.10">
    <property type="entry name" value="Calcium-transporting ATPase, cytoplasmic transduction domain A"/>
    <property type="match status" value="1"/>
</dbReference>
<dbReference type="InterPro" id="IPR044492">
    <property type="entry name" value="P_typ_ATPase_HD_dom"/>
</dbReference>
<reference evidence="17 18" key="1">
    <citation type="submission" date="2020-02" db="EMBL/GenBank/DDBJ databases">
        <authorList>
            <person name="Ma Q."/>
            <person name="Huang Y."/>
            <person name="Song X."/>
            <person name="Pei D."/>
        </authorList>
    </citation>
    <scope>NUCLEOTIDE SEQUENCE [LARGE SCALE GENOMIC DNA]</scope>
    <source>
        <strain evidence="17">Sxm20200214</strain>
        <tissue evidence="17">Leaf</tissue>
    </source>
</reference>
<evidence type="ECO:0000256" key="4">
    <source>
        <dbReference type="ARBA" id="ARBA00022692"/>
    </source>
</evidence>
<dbReference type="EC" id="7.1.2.1" evidence="15"/>
<evidence type="ECO:0000256" key="8">
    <source>
        <dbReference type="ARBA" id="ARBA00022840"/>
    </source>
</evidence>
<keyword evidence="9 15" id="KW-0460">Magnesium</keyword>
<keyword evidence="6 15" id="KW-0547">Nucleotide-binding</keyword>
<feature type="transmembrane region" description="Helical" evidence="15">
    <location>
        <begin position="257"/>
        <end position="283"/>
    </location>
</feature>
<evidence type="ECO:0000256" key="9">
    <source>
        <dbReference type="ARBA" id="ARBA00022842"/>
    </source>
</evidence>
<dbReference type="EMBL" id="JAAMPC010000002">
    <property type="protein sequence ID" value="KAG2324531.1"/>
    <property type="molecule type" value="Genomic_DNA"/>
</dbReference>
<dbReference type="FunFam" id="2.70.150.10:FF:000004">
    <property type="entry name" value="Plasma membrane ATPase"/>
    <property type="match status" value="1"/>
</dbReference>
<evidence type="ECO:0000256" key="14">
    <source>
        <dbReference type="ARBA" id="ARBA00048122"/>
    </source>
</evidence>
<keyword evidence="12 15" id="KW-0406">Ion transport</keyword>
<dbReference type="SFLD" id="SFLDS00003">
    <property type="entry name" value="Haloacid_Dehalogenase"/>
    <property type="match status" value="1"/>
</dbReference>
<evidence type="ECO:0000256" key="12">
    <source>
        <dbReference type="ARBA" id="ARBA00023065"/>
    </source>
</evidence>
<keyword evidence="11 15" id="KW-1133">Transmembrane helix</keyword>
<feature type="transmembrane region" description="Helical" evidence="15">
    <location>
        <begin position="728"/>
        <end position="749"/>
    </location>
</feature>
<dbReference type="InterPro" id="IPR023298">
    <property type="entry name" value="ATPase_P-typ_TM_dom_sf"/>
</dbReference>
<evidence type="ECO:0000256" key="11">
    <source>
        <dbReference type="ARBA" id="ARBA00022989"/>
    </source>
</evidence>
<dbReference type="AlphaFoldDB" id="A0A8X7W6Q6"/>
<feature type="transmembrane region" description="Helical" evidence="15">
    <location>
        <begin position="114"/>
        <end position="130"/>
    </location>
</feature>
<evidence type="ECO:0000256" key="13">
    <source>
        <dbReference type="ARBA" id="ARBA00023136"/>
    </source>
</evidence>
<dbReference type="SUPFAM" id="SSF81653">
    <property type="entry name" value="Calcium ATPase, transduction domain A"/>
    <property type="match status" value="1"/>
</dbReference>
<dbReference type="SFLD" id="SFLDF00027">
    <property type="entry name" value="p-type_atpase"/>
    <property type="match status" value="1"/>
</dbReference>
<dbReference type="InterPro" id="IPR023299">
    <property type="entry name" value="ATPase_P-typ_cyto_dom_N"/>
</dbReference>
<dbReference type="SFLD" id="SFLDG00002">
    <property type="entry name" value="C1.7:_P-type_atpase_like"/>
    <property type="match status" value="1"/>
</dbReference>
<evidence type="ECO:0000256" key="1">
    <source>
        <dbReference type="ARBA" id="ARBA00004141"/>
    </source>
</evidence>
<dbReference type="GO" id="GO:0005886">
    <property type="term" value="C:plasma membrane"/>
    <property type="evidence" value="ECO:0007669"/>
    <property type="project" value="UniProtKB-SubCell"/>
</dbReference>
<comment type="caution">
    <text evidence="15">Lacks conserved residue(s) required for the propagation of feature annotation.</text>
</comment>
<comment type="similarity">
    <text evidence="2 15">Belongs to the cation transport ATPase (P-type) (TC 3.A.3) family. Type IIIA subfamily.</text>
</comment>
<dbReference type="PRINTS" id="PR00120">
    <property type="entry name" value="HATPASE"/>
</dbReference>
<dbReference type="Pfam" id="PF00122">
    <property type="entry name" value="E1-E2_ATPase"/>
    <property type="match status" value="1"/>
</dbReference>
<dbReference type="PROSITE" id="PS00154">
    <property type="entry name" value="ATPASE_E1_E2"/>
    <property type="match status" value="1"/>
</dbReference>
<dbReference type="InterPro" id="IPR036412">
    <property type="entry name" value="HAD-like_sf"/>
</dbReference>
<feature type="transmembrane region" description="Helical" evidence="15">
    <location>
        <begin position="295"/>
        <end position="317"/>
    </location>
</feature>
<dbReference type="FunFam" id="3.40.50.1000:FF:000211">
    <property type="entry name" value="Plasma membrane ATPase"/>
    <property type="match status" value="1"/>
</dbReference>
<proteinExistence type="inferred from homology"/>
<evidence type="ECO:0000256" key="5">
    <source>
        <dbReference type="ARBA" id="ARBA00022723"/>
    </source>
</evidence>
<dbReference type="CDD" id="cd02076">
    <property type="entry name" value="P-type_ATPase_H"/>
    <property type="match status" value="1"/>
</dbReference>
<evidence type="ECO:0000256" key="7">
    <source>
        <dbReference type="ARBA" id="ARBA00022781"/>
    </source>
</evidence>
<dbReference type="GO" id="GO:0016887">
    <property type="term" value="F:ATP hydrolysis activity"/>
    <property type="evidence" value="ECO:0007669"/>
    <property type="project" value="InterPro"/>
</dbReference>